<protein>
    <recommendedName>
        <fullName evidence="4">YD repeat-containing protein</fullName>
    </recommendedName>
</protein>
<dbReference type="EMBL" id="QRQM01000024">
    <property type="protein sequence ID" value="RHN04165.1"/>
    <property type="molecule type" value="Genomic_DNA"/>
</dbReference>
<evidence type="ECO:0008006" key="4">
    <source>
        <dbReference type="Google" id="ProtNLM"/>
    </source>
</evidence>
<dbReference type="RefSeq" id="WP_118477290.1">
    <property type="nucleotide sequence ID" value="NZ_JAQCXL010000025.1"/>
</dbReference>
<proteinExistence type="predicted"/>
<evidence type="ECO:0000256" key="1">
    <source>
        <dbReference type="SAM" id="SignalP"/>
    </source>
</evidence>
<organism evidence="2 3">
    <name type="scientific">Bacteroides intestinalis</name>
    <dbReference type="NCBI Taxonomy" id="329854"/>
    <lineage>
        <taxon>Bacteria</taxon>
        <taxon>Pseudomonadati</taxon>
        <taxon>Bacteroidota</taxon>
        <taxon>Bacteroidia</taxon>
        <taxon>Bacteroidales</taxon>
        <taxon>Bacteroidaceae</taxon>
        <taxon>Bacteroides</taxon>
    </lineage>
</organism>
<dbReference type="Proteomes" id="UP000286003">
    <property type="component" value="Unassembled WGS sequence"/>
</dbReference>
<sequence length="1005" mass="113911">MRNILFILLLTLGTLAHAERGQELQQFYTPNTYAFARYGDLPVDYSTGLPQINLPLTSISDRDIKVDVSLSYYASGIKVDQEASWVGLGWSLNAGGMITCQLRGAPDEMDAKTGKMRRVNLRFQNYPSETMDQYIKAERSNWVSAADLRPNSFDPAPDIFFFNFCGRTGKFYLDENGKGRMINQDDCIIEFQPDGTFKITDEKGVVYLFKDKEYAYYGAIKDNCTSGWYLSSITSPAGGSITFTYVSGGTLGTSVIHRIDDSCYMTLNKDLNTHEIPPSYLRPAIVDNSNEGITGLVVSRITASSGAHIDFTCSSENRKDAHSIRGSMLESITSYNSANDIYKKYKLFYGYFEPDERHKIAASYYQYLNYRLRLEKVQELPSTGTSALPPYRFSYYGDGGSKTDNIYALPYRLSPCQDHWGYYNYTDNKTIFANNAANEPFYIDPWYRELAYGSMETAWMNSYKVTGGGSRDMDTEAVKACTLKRITYPTGGYTDFDFETHDVNYTLGKIGIGGLRVKKITDNDENGNQKIRNYEYPYYSWGESKYHLVENLYHVWYHQDLDEYSHLGVCRDYLAGYGVPADLIDSPDILQITSFPALTLGVEGDFMYPNVTEYISGQGRTEYTYTYETNHEPYIRPGDDVTAPDWFRSSYIYINSGGVIPSTILGGTATSYTFPFMTDVDLGWMRGQLEKREVYGEDGWLVEADYMTYEECLLGVEAGGKAVQFNEYEFLFARDYLTTGRSRLAQETHEVYGDKGGALRTTKEYTYAPDYHKLVSEVKETASDGSGIVTKYYYPHDYTSTANAALQTMKDKHILLPVDVRSYKGDRLVSGEQTKYNAYGQPETAYRAETTAAEIAFNGNTPFTFTPYLWRTYDANRLLVSEETRENGLKYTYLWSYGNQYPVARIEGADYSDVTGWLSSASVGLPNTLTRPSDIESRLASIRNALASKDVLVTTYTYLPQVGMTGMTDANGKTTGYVYDDYRRLSLVKNHESKAVMQYKYNLYD</sequence>
<gene>
    <name evidence="2" type="ORF">DWZ32_18435</name>
</gene>
<comment type="caution">
    <text evidence="2">The sequence shown here is derived from an EMBL/GenBank/DDBJ whole genome shotgun (WGS) entry which is preliminary data.</text>
</comment>
<evidence type="ECO:0000313" key="3">
    <source>
        <dbReference type="Proteomes" id="UP000286003"/>
    </source>
</evidence>
<feature type="signal peptide" evidence="1">
    <location>
        <begin position="1"/>
        <end position="18"/>
    </location>
</feature>
<reference evidence="2 3" key="1">
    <citation type="submission" date="2018-08" db="EMBL/GenBank/DDBJ databases">
        <title>A genome reference for cultivated species of the human gut microbiota.</title>
        <authorList>
            <person name="Zou Y."/>
            <person name="Xue W."/>
            <person name="Luo G."/>
        </authorList>
    </citation>
    <scope>NUCLEOTIDE SEQUENCE [LARGE SCALE GENOMIC DNA]</scope>
    <source>
        <strain evidence="2 3">AF31-23</strain>
    </source>
</reference>
<keyword evidence="1" id="KW-0732">Signal</keyword>
<dbReference type="AlphaFoldDB" id="A0AB37M7Q5"/>
<evidence type="ECO:0000313" key="2">
    <source>
        <dbReference type="EMBL" id="RHN04165.1"/>
    </source>
</evidence>
<feature type="chain" id="PRO_5044223352" description="YD repeat-containing protein" evidence="1">
    <location>
        <begin position="19"/>
        <end position="1005"/>
    </location>
</feature>
<name>A0AB37M7Q5_9BACE</name>
<accession>A0AB37M7Q5</accession>